<proteinExistence type="predicted"/>
<dbReference type="InterPro" id="IPR027417">
    <property type="entry name" value="P-loop_NTPase"/>
</dbReference>
<dbReference type="AlphaFoldDB" id="M1WQ28"/>
<dbReference type="STRING" id="1322246.BN4_10182"/>
<name>M1WQ28_PSEP2</name>
<dbReference type="Gene3D" id="1.20.120.1380">
    <property type="entry name" value="Flagellar FlhF biosynthesis protein, N domain"/>
    <property type="match status" value="1"/>
</dbReference>
<evidence type="ECO:0000313" key="5">
    <source>
        <dbReference type="Proteomes" id="UP000011724"/>
    </source>
</evidence>
<dbReference type="GO" id="GO:0005525">
    <property type="term" value="F:GTP binding"/>
    <property type="evidence" value="ECO:0007669"/>
    <property type="project" value="UniProtKB-KW"/>
</dbReference>
<gene>
    <name evidence="4" type="primary">flhF</name>
    <name evidence="4" type="ordered locus">BN4_10182</name>
</gene>
<dbReference type="BioCyc" id="DPIE1322246:BN4_RS00965-MONOMER"/>
<evidence type="ECO:0000313" key="4">
    <source>
        <dbReference type="EMBL" id="CCH47422.1"/>
    </source>
</evidence>
<dbReference type="HOGENOM" id="CLU_009301_11_4_7"/>
<dbReference type="OrthoDB" id="9778554at2"/>
<protein>
    <submittedName>
        <fullName evidence="4">GTP-binding signal recognition particle SRP54 G-domain protein</fullName>
    </submittedName>
</protein>
<keyword evidence="2" id="KW-0342">GTP-binding</keyword>
<dbReference type="InterPro" id="IPR000897">
    <property type="entry name" value="SRP54_GTPase_dom"/>
</dbReference>
<dbReference type="GO" id="GO:0006614">
    <property type="term" value="P:SRP-dependent cotranslational protein targeting to membrane"/>
    <property type="evidence" value="ECO:0007669"/>
    <property type="project" value="InterPro"/>
</dbReference>
<organism evidence="4 5">
    <name type="scientific">Pseudodesulfovibrio piezophilus (strain DSM 21447 / JCM 15486 / C1TLV30)</name>
    <name type="common">Desulfovibrio piezophilus</name>
    <dbReference type="NCBI Taxonomy" id="1322246"/>
    <lineage>
        <taxon>Bacteria</taxon>
        <taxon>Pseudomonadati</taxon>
        <taxon>Thermodesulfobacteriota</taxon>
        <taxon>Desulfovibrionia</taxon>
        <taxon>Desulfovibrionales</taxon>
        <taxon>Desulfovibrionaceae</taxon>
    </lineage>
</organism>
<dbReference type="Gene3D" id="3.40.50.300">
    <property type="entry name" value="P-loop containing nucleotide triphosphate hydrolases"/>
    <property type="match status" value="1"/>
</dbReference>
<reference evidence="5" key="2">
    <citation type="journal article" date="2013" name="Stand. Genomic Sci.">
        <title>Complete genome sequence of Desulfocapsa sulfexigens, a marine deltaproteobacterium specialized in disproportionating inorganic sulfur compounds.</title>
        <authorList>
            <person name="Finster K.W."/>
            <person name="Kjeldsen K.U."/>
            <person name="Kube M."/>
            <person name="Reinhardt R."/>
            <person name="Mussmann M."/>
            <person name="Amann R."/>
            <person name="Schreiber L."/>
        </authorList>
    </citation>
    <scope>NUCLEOTIDE SEQUENCE [LARGE SCALE GENOMIC DNA]</scope>
    <source>
        <strain evidence="5">DSM 10523 / SB164P1</strain>
    </source>
</reference>
<reference evidence="4 5" key="1">
    <citation type="journal article" date="2013" name="PLoS ONE">
        <title>The first genomic and proteomic characterization of a deep-sea sulfate reducer: insights into the piezophilic lifestyle of Desulfovibrio piezophilus.</title>
        <authorList>
            <person name="Pradel N."/>
            <person name="Ji B."/>
            <person name="Gimenez G."/>
            <person name="Talla E."/>
            <person name="Lenoble P."/>
            <person name="Garel M."/>
            <person name="Tamburini C."/>
            <person name="Fourquet P."/>
            <person name="Lebrun R."/>
            <person name="Bertin P."/>
            <person name="Denis Y."/>
            <person name="Pophillat M."/>
            <person name="Barbe V."/>
            <person name="Ollivier B."/>
            <person name="Dolla A."/>
        </authorList>
    </citation>
    <scope>NUCLEOTIDE SEQUENCE [LARGE SCALE GENOMIC DNA]</scope>
    <source>
        <strain evidence="5">DSM 10523 / SB164P1</strain>
    </source>
</reference>
<dbReference type="eggNOG" id="COG1419">
    <property type="taxonomic scope" value="Bacteria"/>
</dbReference>
<evidence type="ECO:0000256" key="2">
    <source>
        <dbReference type="ARBA" id="ARBA00023134"/>
    </source>
</evidence>
<feature type="domain" description="SRP54-type proteins GTP-binding" evidence="3">
    <location>
        <begin position="159"/>
        <end position="351"/>
    </location>
</feature>
<keyword evidence="1" id="KW-0547">Nucleotide-binding</keyword>
<dbReference type="PATRIC" id="fig|879567.3.peg.189"/>
<dbReference type="SUPFAM" id="SSF52540">
    <property type="entry name" value="P-loop containing nucleoside triphosphate hydrolases"/>
    <property type="match status" value="1"/>
</dbReference>
<accession>M1WQ28</accession>
<dbReference type="SMART" id="SM00962">
    <property type="entry name" value="SRP54"/>
    <property type="match status" value="1"/>
</dbReference>
<dbReference type="KEGG" id="dpi:BN4_10182"/>
<dbReference type="EMBL" id="FO203427">
    <property type="protein sequence ID" value="CCH47422.1"/>
    <property type="molecule type" value="Genomic_DNA"/>
</dbReference>
<dbReference type="Proteomes" id="UP000011724">
    <property type="component" value="Chromosome"/>
</dbReference>
<keyword evidence="5" id="KW-1185">Reference proteome</keyword>
<evidence type="ECO:0000256" key="1">
    <source>
        <dbReference type="ARBA" id="ARBA00022741"/>
    </source>
</evidence>
<evidence type="ECO:0000259" key="3">
    <source>
        <dbReference type="SMART" id="SM00962"/>
    </source>
</evidence>
<sequence>MRMMTFKAATSTAAFAKVKAELGEDAVILSNKTITEKGVKSCEIVAAVDSSPVSLGGGKPQRQTKEDYVESALQHGTSWQREWSQIKGQIMQLMKPQMDLDLLSPKQKLAVEYLEREEVNETVLTHIFCSLREDKTRSIVHALETMITTQKFDAVQSPTKFQAFAGPGGSGKTSTLVRLALKEKKQNPRARICLVTADGGRGKGRLVLKHYAELSGLAFREIITRDDFHLLQKEAHQFDTILIDLPGLPNRTNLAEWTALYGLAGCDDLAIHLVLNPFYSPRQFERFMEKYKSEQLASVIWTKLDEACTFGALLNMAFASGLPVSTLSYGSGLKNSIAPATKEMIWRLLFMRKLPNGDIQP</sequence>
<dbReference type="Pfam" id="PF00448">
    <property type="entry name" value="SRP54"/>
    <property type="match status" value="1"/>
</dbReference>